<dbReference type="Proteomes" id="UP000623129">
    <property type="component" value="Unassembled WGS sequence"/>
</dbReference>
<dbReference type="PANTHER" id="PTHR34835">
    <property type="entry name" value="OS07G0283600 PROTEIN-RELATED"/>
    <property type="match status" value="1"/>
</dbReference>
<dbReference type="PANTHER" id="PTHR34835:SF34">
    <property type="entry name" value="OS08G0555500 PROTEIN"/>
    <property type="match status" value="1"/>
</dbReference>
<evidence type="ECO:0000256" key="1">
    <source>
        <dbReference type="SAM" id="MobiDB-lite"/>
    </source>
</evidence>
<feature type="domain" description="Aminotransferase-like plant mobile" evidence="2">
    <location>
        <begin position="42"/>
        <end position="236"/>
    </location>
</feature>
<dbReference type="InterPro" id="IPR019557">
    <property type="entry name" value="AminoTfrase-like_pln_mobile"/>
</dbReference>
<reference evidence="3" key="1">
    <citation type="submission" date="2020-01" db="EMBL/GenBank/DDBJ databases">
        <title>Genome sequence of Kobresia littledalei, the first chromosome-level genome in the family Cyperaceae.</title>
        <authorList>
            <person name="Qu G."/>
        </authorList>
    </citation>
    <scope>NUCLEOTIDE SEQUENCE</scope>
    <source>
        <strain evidence="3">C.B.Clarke</strain>
        <tissue evidence="3">Leaf</tissue>
    </source>
</reference>
<organism evidence="3 4">
    <name type="scientific">Carex littledalei</name>
    <dbReference type="NCBI Taxonomy" id="544730"/>
    <lineage>
        <taxon>Eukaryota</taxon>
        <taxon>Viridiplantae</taxon>
        <taxon>Streptophyta</taxon>
        <taxon>Embryophyta</taxon>
        <taxon>Tracheophyta</taxon>
        <taxon>Spermatophyta</taxon>
        <taxon>Magnoliopsida</taxon>
        <taxon>Liliopsida</taxon>
        <taxon>Poales</taxon>
        <taxon>Cyperaceae</taxon>
        <taxon>Cyperoideae</taxon>
        <taxon>Cariceae</taxon>
        <taxon>Carex</taxon>
        <taxon>Carex subgen. Euthyceras</taxon>
    </lineage>
</organism>
<keyword evidence="4" id="KW-1185">Reference proteome</keyword>
<protein>
    <submittedName>
        <fullName evidence="3">Serine/threonine-protein</fullName>
    </submittedName>
</protein>
<evidence type="ECO:0000313" key="3">
    <source>
        <dbReference type="EMBL" id="KAF3335989.1"/>
    </source>
</evidence>
<name>A0A833RJG2_9POAL</name>
<dbReference type="OrthoDB" id="695768at2759"/>
<proteinExistence type="predicted"/>
<evidence type="ECO:0000259" key="2">
    <source>
        <dbReference type="Pfam" id="PF10536"/>
    </source>
</evidence>
<evidence type="ECO:0000313" key="4">
    <source>
        <dbReference type="Proteomes" id="UP000623129"/>
    </source>
</evidence>
<feature type="region of interest" description="Disordered" evidence="1">
    <location>
        <begin position="318"/>
        <end position="338"/>
    </location>
</feature>
<dbReference type="EMBL" id="SWLB01000008">
    <property type="protein sequence ID" value="KAF3335989.1"/>
    <property type="molecule type" value="Genomic_DNA"/>
</dbReference>
<dbReference type="Pfam" id="PF10536">
    <property type="entry name" value="PMD"/>
    <property type="match status" value="1"/>
</dbReference>
<comment type="caution">
    <text evidence="3">The sequence shown here is derived from an EMBL/GenBank/DDBJ whole genome shotgun (WGS) entry which is preliminary data.</text>
</comment>
<dbReference type="AlphaFoldDB" id="A0A833RJG2"/>
<accession>A0A833RJG2</accession>
<sequence length="459" mass="53598">MAFRNMSVDRTAQFVLMLDALSTEQKQKISDLGFGCLFKLQPILVNRSLIGTLSKVYQPDTQTFTIGEKNLSLTTWDAYCIMGLRDEGIHIDFERKAPNEALIDIFENPITQNISFCELKSRISTFDATDENFVRVFVVLMITGLLAQPTDDRIPWEYVNIVENVDQIPNFNWAEFTVSFLHRSLTQSKSTKMRLEGNFILLQLWYYEHVQDITVNNNLDHHHPLMSKWTRELMEKREEYERRHGRFNGNIVQRLNLSEIQLDCNNVGESLELKIISREQWISTHPKTKMKNESLQQLPIKTPEKMIEKKNTRVNMISDHSEEEGGQHKSKRIKQSRLKEQERNTYGFIQADKDISRVRLGKNEMAAVEYVRNVESSTEVVKMNGAFGTLTLTAGDMNCLIQPTYETGHSKWINDEVDDEDAELFRKRLVYQLIMNEKNTLEKVQKDIWDRVLSPEEYK</sequence>
<gene>
    <name evidence="3" type="ORF">FCM35_KLT20496</name>
</gene>